<name>A0ABV6WRA8_9ACTN</name>
<keyword evidence="2" id="KW-1185">Reference proteome</keyword>
<dbReference type="EMBL" id="JBHFAA010000025">
    <property type="protein sequence ID" value="MFC1428565.1"/>
    <property type="molecule type" value="Genomic_DNA"/>
</dbReference>
<evidence type="ECO:0000313" key="2">
    <source>
        <dbReference type="Proteomes" id="UP001592529"/>
    </source>
</evidence>
<dbReference type="InterPro" id="IPR045779">
    <property type="entry name" value="DUF6205"/>
</dbReference>
<sequence>MGTITSVTGEITISPALTWNQIRDSAFNPRSPHYDDDANVQLHIEQDTVQTDDGPLQRLTSSALIPATEDPFRAYRLVEHVQQLLDAFPGHQFTGRLDCMGDDAGDLWRVVLRDRRAVKVTPQIIWPQD</sequence>
<accession>A0ABV6WRA8</accession>
<protein>
    <submittedName>
        <fullName evidence="1">DUF6205 family protein</fullName>
    </submittedName>
</protein>
<organism evidence="1 2">
    <name type="scientific">Streptacidiphilus alkalitolerans</name>
    <dbReference type="NCBI Taxonomy" id="3342712"/>
    <lineage>
        <taxon>Bacteria</taxon>
        <taxon>Bacillati</taxon>
        <taxon>Actinomycetota</taxon>
        <taxon>Actinomycetes</taxon>
        <taxon>Kitasatosporales</taxon>
        <taxon>Streptomycetaceae</taxon>
        <taxon>Streptacidiphilus</taxon>
    </lineage>
</organism>
<proteinExistence type="predicted"/>
<dbReference type="Pfam" id="PF19708">
    <property type="entry name" value="DUF6205"/>
    <property type="match status" value="1"/>
</dbReference>
<dbReference type="Proteomes" id="UP001592529">
    <property type="component" value="Unassembled WGS sequence"/>
</dbReference>
<reference evidence="1 2" key="1">
    <citation type="submission" date="2024-09" db="EMBL/GenBank/DDBJ databases">
        <authorList>
            <person name="Lee S.D."/>
        </authorList>
    </citation>
    <scope>NUCLEOTIDE SEQUENCE [LARGE SCALE GENOMIC DNA]</scope>
    <source>
        <strain evidence="1 2">N1-12</strain>
    </source>
</reference>
<comment type="caution">
    <text evidence="1">The sequence shown here is derived from an EMBL/GenBank/DDBJ whole genome shotgun (WGS) entry which is preliminary data.</text>
</comment>
<gene>
    <name evidence="1" type="ORF">ACEZCY_35925</name>
</gene>
<dbReference type="RefSeq" id="WP_380528006.1">
    <property type="nucleotide sequence ID" value="NZ_JBHFAA010000025.1"/>
</dbReference>
<evidence type="ECO:0000313" key="1">
    <source>
        <dbReference type="EMBL" id="MFC1428565.1"/>
    </source>
</evidence>